<dbReference type="OrthoDB" id="5516290at2"/>
<evidence type="ECO:0000313" key="6">
    <source>
        <dbReference type="EMBL" id="SER20815.1"/>
    </source>
</evidence>
<dbReference type="Proteomes" id="UP000199647">
    <property type="component" value="Unassembled WGS sequence"/>
</dbReference>
<organism evidence="6 7">
    <name type="scientific">Faunimonas pinastri</name>
    <dbReference type="NCBI Taxonomy" id="1855383"/>
    <lineage>
        <taxon>Bacteria</taxon>
        <taxon>Pseudomonadati</taxon>
        <taxon>Pseudomonadota</taxon>
        <taxon>Alphaproteobacteria</taxon>
        <taxon>Hyphomicrobiales</taxon>
        <taxon>Afifellaceae</taxon>
        <taxon>Faunimonas</taxon>
    </lineage>
</organism>
<dbReference type="STRING" id="1855383.SAMN05216548_11338"/>
<dbReference type="RefSeq" id="WP_143061996.1">
    <property type="nucleotide sequence ID" value="NZ_FOFG01000013.1"/>
</dbReference>
<proteinExistence type="predicted"/>
<feature type="transmembrane region" description="Helical" evidence="5">
    <location>
        <begin position="116"/>
        <end position="139"/>
    </location>
</feature>
<evidence type="ECO:0008006" key="8">
    <source>
        <dbReference type="Google" id="ProtNLM"/>
    </source>
</evidence>
<name>A0A1H9MBK1_9HYPH</name>
<evidence type="ECO:0000256" key="1">
    <source>
        <dbReference type="ARBA" id="ARBA00004370"/>
    </source>
</evidence>
<dbReference type="GO" id="GO:0016020">
    <property type="term" value="C:membrane"/>
    <property type="evidence" value="ECO:0007669"/>
    <property type="project" value="UniProtKB-SubCell"/>
</dbReference>
<keyword evidence="4 5" id="KW-0472">Membrane</keyword>
<dbReference type="AlphaFoldDB" id="A0A1H9MBK1"/>
<feature type="transmembrane region" description="Helical" evidence="5">
    <location>
        <begin position="69"/>
        <end position="96"/>
    </location>
</feature>
<evidence type="ECO:0000256" key="3">
    <source>
        <dbReference type="ARBA" id="ARBA00022989"/>
    </source>
</evidence>
<comment type="subcellular location">
    <subcellularLocation>
        <location evidence="1">Membrane</location>
    </subcellularLocation>
</comment>
<dbReference type="InterPro" id="IPR001129">
    <property type="entry name" value="Membr-assoc_MAPEG"/>
</dbReference>
<protein>
    <recommendedName>
        <fullName evidence="8">MAPEG family protein</fullName>
    </recommendedName>
</protein>
<dbReference type="Pfam" id="PF01124">
    <property type="entry name" value="MAPEG"/>
    <property type="match status" value="1"/>
</dbReference>
<keyword evidence="7" id="KW-1185">Reference proteome</keyword>
<reference evidence="6 7" key="1">
    <citation type="submission" date="2016-10" db="EMBL/GenBank/DDBJ databases">
        <authorList>
            <person name="de Groot N.N."/>
        </authorList>
    </citation>
    <scope>NUCLEOTIDE SEQUENCE [LARGE SCALE GENOMIC DNA]</scope>
    <source>
        <strain evidence="6 7">A52C2</strain>
    </source>
</reference>
<feature type="transmembrane region" description="Helical" evidence="5">
    <location>
        <begin position="6"/>
        <end position="26"/>
    </location>
</feature>
<keyword evidence="3 5" id="KW-1133">Transmembrane helix</keyword>
<dbReference type="InterPro" id="IPR023352">
    <property type="entry name" value="MAPEG-like_dom_sf"/>
</dbReference>
<dbReference type="Gene3D" id="1.20.120.550">
    <property type="entry name" value="Membrane associated eicosanoid/glutathione metabolism-like domain"/>
    <property type="match status" value="1"/>
</dbReference>
<evidence type="ECO:0000313" key="7">
    <source>
        <dbReference type="Proteomes" id="UP000199647"/>
    </source>
</evidence>
<gene>
    <name evidence="6" type="ORF">SAMN05216548_11338</name>
</gene>
<evidence type="ECO:0000256" key="2">
    <source>
        <dbReference type="ARBA" id="ARBA00022692"/>
    </source>
</evidence>
<dbReference type="EMBL" id="FOFG01000013">
    <property type="protein sequence ID" value="SER20815.1"/>
    <property type="molecule type" value="Genomic_DNA"/>
</dbReference>
<accession>A0A1H9MBK1</accession>
<evidence type="ECO:0000256" key="4">
    <source>
        <dbReference type="ARBA" id="ARBA00023136"/>
    </source>
</evidence>
<keyword evidence="2 5" id="KW-0812">Transmembrane</keyword>
<sequence>MHATTALAWPMLAQILITFVVCFVMGRLRFAAYGRGEVPLDRARLSGDAWPDRARQASNNFSNQFETPVLFYVLCLIAWHINATNIVMQALAWIYVLTRLVHAGVHLTSNDLRPRFGAYFVGLLCLIAMWIVIVLRLAAYGI</sequence>
<dbReference type="SUPFAM" id="SSF161084">
    <property type="entry name" value="MAPEG domain-like"/>
    <property type="match status" value="1"/>
</dbReference>
<evidence type="ECO:0000256" key="5">
    <source>
        <dbReference type="SAM" id="Phobius"/>
    </source>
</evidence>